<accession>Q7QM61</accession>
<keyword evidence="3" id="KW-0399">Innate immunity</keyword>
<keyword evidence="4" id="KW-0732">Signal</keyword>
<dbReference type="SMART" id="SM00020">
    <property type="entry name" value="Tryp_SPc"/>
    <property type="match status" value="1"/>
</dbReference>
<reference evidence="11" key="1">
    <citation type="journal article" date="2002" name="Science">
        <title>The genome sequence of the malaria mosquito Anopheles gambiae.</title>
        <authorList>
            <person name="Holt R.A."/>
            <person name="Subramanian G.M."/>
            <person name="Halpern A."/>
            <person name="Sutton G.G."/>
            <person name="Charlab R."/>
            <person name="Nusskern D.R."/>
            <person name="Wincker P."/>
            <person name="Clark A.G."/>
            <person name="Ribeiro J.M."/>
            <person name="Wides R."/>
            <person name="Salzberg S.L."/>
            <person name="Loftus B."/>
            <person name="Yandell M."/>
            <person name="Majoros W.H."/>
            <person name="Rusch D.B."/>
            <person name="Lai Z."/>
            <person name="Kraft C.L."/>
            <person name="Abril J.F."/>
            <person name="Anthouard V."/>
            <person name="Arensburger P."/>
            <person name="Atkinson P.W."/>
            <person name="Baden H."/>
            <person name="de Berardinis V."/>
            <person name="Baldwin D."/>
            <person name="Benes V."/>
            <person name="Biedler J."/>
            <person name="Blass C."/>
            <person name="Bolanos R."/>
            <person name="Boscus D."/>
            <person name="Barnstead M."/>
            <person name="Cai S."/>
            <person name="Center A."/>
            <person name="Chaturverdi K."/>
            <person name="Christophides G.K."/>
            <person name="Chrystal M.A."/>
            <person name="Clamp M."/>
            <person name="Cravchik A."/>
            <person name="Curwen V."/>
            <person name="Dana A."/>
            <person name="Delcher A."/>
            <person name="Dew I."/>
            <person name="Evans C.A."/>
            <person name="Flanigan M."/>
            <person name="Grundschober-Freimoser A."/>
            <person name="Friedli L."/>
            <person name="Gu Z."/>
            <person name="Guan P."/>
            <person name="Guigo R."/>
            <person name="Hillenmeyer M.E."/>
            <person name="Hladun S.L."/>
            <person name="Hogan J.R."/>
            <person name="Hong Y.S."/>
            <person name="Hoover J."/>
            <person name="Jaillon O."/>
            <person name="Ke Z."/>
            <person name="Kodira C."/>
            <person name="Kokoza E."/>
            <person name="Koutsos A."/>
            <person name="Letunic I."/>
            <person name="Levitsky A."/>
            <person name="Liang Y."/>
            <person name="Lin J.J."/>
            <person name="Lobo N.F."/>
            <person name="Lopez J.R."/>
            <person name="Malek J.A."/>
            <person name="McIntosh T.C."/>
            <person name="Meister S."/>
            <person name="Miller J."/>
            <person name="Mobarry C."/>
            <person name="Mongin E."/>
            <person name="Murphy S.D."/>
            <person name="O'Brochta D.A."/>
            <person name="Pfannkoch C."/>
            <person name="Qi R."/>
            <person name="Regier M.A."/>
            <person name="Remington K."/>
            <person name="Shao H."/>
            <person name="Sharakhova M.V."/>
            <person name="Sitter C.D."/>
            <person name="Shetty J."/>
            <person name="Smith T.J."/>
            <person name="Strong R."/>
            <person name="Sun J."/>
            <person name="Thomasova D."/>
            <person name="Ton L.Q."/>
            <person name="Topalis P."/>
            <person name="Tu Z."/>
            <person name="Unger M.F."/>
            <person name="Walenz B."/>
            <person name="Wang A."/>
            <person name="Wang J."/>
            <person name="Wang M."/>
            <person name="Wang X."/>
            <person name="Woodford K.J."/>
            <person name="Wortman J.R."/>
            <person name="Wu M."/>
            <person name="Yao A."/>
            <person name="Zdobnov E.M."/>
            <person name="Zhang H."/>
            <person name="Zhao Q."/>
            <person name="Zhao S."/>
            <person name="Zhu S.C."/>
            <person name="Zhimulev I."/>
            <person name="Coluzzi M."/>
            <person name="della Torre A."/>
            <person name="Roth C.W."/>
            <person name="Louis C."/>
            <person name="Kalush F."/>
            <person name="Mural R.J."/>
            <person name="Myers E.W."/>
            <person name="Adams M.D."/>
            <person name="Smith H.O."/>
            <person name="Broder S."/>
            <person name="Gardner M.J."/>
            <person name="Fraser C.M."/>
            <person name="Birney E."/>
            <person name="Bork P."/>
            <person name="Brey P.T."/>
            <person name="Venter J.C."/>
            <person name="Weissenbach J."/>
            <person name="Kafatos F.C."/>
            <person name="Collins F.H."/>
            <person name="Hoffman S.L."/>
        </authorList>
    </citation>
    <scope>NUCLEOTIDE SEQUENCE [LARGE SCALE GENOMIC DNA]</scope>
    <source>
        <strain evidence="11">PEST</strain>
    </source>
</reference>
<dbReference type="STRING" id="7165.Q7QM61"/>
<dbReference type="PROSITE" id="PS50240">
    <property type="entry name" value="TRYPSIN_DOM"/>
    <property type="match status" value="2"/>
</dbReference>
<evidence type="ECO:0000256" key="8">
    <source>
        <dbReference type="ARBA" id="ARBA00024195"/>
    </source>
</evidence>
<dbReference type="CDD" id="cd00190">
    <property type="entry name" value="Tryp_SPc"/>
    <property type="match status" value="1"/>
</dbReference>
<dbReference type="eggNOG" id="KOG3627">
    <property type="taxonomic scope" value="Eukaryota"/>
</dbReference>
<evidence type="ECO:0000256" key="6">
    <source>
        <dbReference type="ARBA" id="ARBA00023157"/>
    </source>
</evidence>
<dbReference type="VEuPathDB" id="VectorBase:AGAP013487"/>
<dbReference type="InterPro" id="IPR001314">
    <property type="entry name" value="Peptidase_S1A"/>
</dbReference>
<dbReference type="PROSITE" id="PS00135">
    <property type="entry name" value="TRYPSIN_SER"/>
    <property type="match status" value="1"/>
</dbReference>
<dbReference type="FunFam" id="2.40.10.10:FF:000440">
    <property type="match status" value="1"/>
</dbReference>
<reference evidence="11" key="4">
    <citation type="journal article" date="2007" name="Genome Biol.">
        <title>Update of the Anopheles gambiae PEST genome assembly.</title>
        <authorList>
            <person name="Sharakhova M.V."/>
            <person name="Hammond M.P."/>
            <person name="Lobo N.F."/>
            <person name="Krzywinski J."/>
            <person name="Unger M.F."/>
            <person name="Hillenmeyer M.E."/>
            <person name="Bruggner R.V."/>
            <person name="Birney E."/>
            <person name="Collins F.H."/>
        </authorList>
    </citation>
    <scope>NUCLEOTIDE SEQUENCE [LARGE SCALE GENOMIC DNA]</scope>
    <source>
        <strain evidence="11">PEST</strain>
    </source>
</reference>
<keyword evidence="5" id="KW-0391">Immunity</keyword>
<comment type="similarity">
    <text evidence="8">Belongs to the peptidase S1 family. CLIP subfamily.</text>
</comment>
<reference evidence="11" key="5">
    <citation type="submission" date="2011-05" db="EMBL/GenBank/DDBJ databases">
        <authorList>
            <consortium name="VectorBase"/>
        </authorList>
    </citation>
    <scope>NUCLEOTIDE SEQUENCE</scope>
    <source>
        <strain evidence="11">PEST</strain>
    </source>
</reference>
<dbReference type="PANTHER" id="PTHR24256">
    <property type="entry name" value="TRYPTASE-RELATED"/>
    <property type="match status" value="1"/>
</dbReference>
<feature type="domain" description="Peptidase S1" evidence="10">
    <location>
        <begin position="258"/>
        <end position="393"/>
    </location>
</feature>
<keyword evidence="9" id="KW-0378">Hydrolase</keyword>
<keyword evidence="6" id="KW-1015">Disulfide bond</keyword>
<comment type="caution">
    <text evidence="11">The sequence shown here is derived from an EMBL/GenBank/DDBJ whole genome shotgun (WGS) entry which is preliminary data.</text>
</comment>
<dbReference type="PaxDb" id="7165-AGAP012614-PA"/>
<dbReference type="GO" id="GO:0005576">
    <property type="term" value="C:extracellular region"/>
    <property type="evidence" value="ECO:0007669"/>
    <property type="project" value="UniProtKB-SubCell"/>
</dbReference>
<dbReference type="InterPro" id="IPR018114">
    <property type="entry name" value="TRYPSIN_HIS"/>
</dbReference>
<dbReference type="PROSITE" id="PS00134">
    <property type="entry name" value="TRYPSIN_HIS"/>
    <property type="match status" value="1"/>
</dbReference>
<dbReference type="Pfam" id="PF00089">
    <property type="entry name" value="Trypsin"/>
    <property type="match status" value="2"/>
</dbReference>
<evidence type="ECO:0000256" key="9">
    <source>
        <dbReference type="RuleBase" id="RU363034"/>
    </source>
</evidence>
<dbReference type="GO" id="GO:0006508">
    <property type="term" value="P:proteolysis"/>
    <property type="evidence" value="ECO:0007669"/>
    <property type="project" value="UniProtKB-KW"/>
</dbReference>
<dbReference type="HOGENOM" id="CLU_703170_0_0_1"/>
<evidence type="ECO:0000313" key="11">
    <source>
        <dbReference type="EMBL" id="EAA02511.4"/>
    </source>
</evidence>
<dbReference type="InterPro" id="IPR043504">
    <property type="entry name" value="Peptidase_S1_PA_chymotrypsin"/>
</dbReference>
<comment type="subcellular location">
    <subcellularLocation>
        <location evidence="1">Secreted</location>
    </subcellularLocation>
</comment>
<proteinExistence type="inferred from homology"/>
<evidence type="ECO:0000259" key="10">
    <source>
        <dbReference type="PROSITE" id="PS50240"/>
    </source>
</evidence>
<organism evidence="11">
    <name type="scientific">Anopheles gambiae</name>
    <name type="common">African malaria mosquito</name>
    <dbReference type="NCBI Taxonomy" id="7165"/>
    <lineage>
        <taxon>Eukaryota</taxon>
        <taxon>Metazoa</taxon>
        <taxon>Ecdysozoa</taxon>
        <taxon>Arthropoda</taxon>
        <taxon>Hexapoda</taxon>
        <taxon>Insecta</taxon>
        <taxon>Pterygota</taxon>
        <taxon>Neoptera</taxon>
        <taxon>Endopterygota</taxon>
        <taxon>Diptera</taxon>
        <taxon>Nematocera</taxon>
        <taxon>Culicoidea</taxon>
        <taxon>Culicidae</taxon>
        <taxon>Anophelinae</taxon>
        <taxon>Anopheles</taxon>
    </lineage>
</organism>
<evidence type="ECO:0000256" key="2">
    <source>
        <dbReference type="ARBA" id="ARBA00022525"/>
    </source>
</evidence>
<dbReference type="InterPro" id="IPR033116">
    <property type="entry name" value="TRYPSIN_SER"/>
</dbReference>
<feature type="domain" description="Peptidase S1" evidence="10">
    <location>
        <begin position="1"/>
        <end position="239"/>
    </location>
</feature>
<keyword evidence="2" id="KW-0964">Secreted</keyword>
<dbReference type="GO" id="GO:0004252">
    <property type="term" value="F:serine-type endopeptidase activity"/>
    <property type="evidence" value="ECO:0007669"/>
    <property type="project" value="InterPro"/>
</dbReference>
<dbReference type="InterPro" id="IPR001254">
    <property type="entry name" value="Trypsin_dom"/>
</dbReference>
<feature type="non-terminal residue" evidence="11">
    <location>
        <position position="1"/>
    </location>
</feature>
<dbReference type="FunFam" id="2.40.10.10:FF:000028">
    <property type="entry name" value="Serine protease easter"/>
    <property type="match status" value="1"/>
</dbReference>
<dbReference type="EMBL" id="AAAB01005021">
    <property type="protein sequence ID" value="EAA02511.4"/>
    <property type="molecule type" value="Genomic_DNA"/>
</dbReference>
<dbReference type="PRINTS" id="PR00722">
    <property type="entry name" value="CHYMOTRYPSIN"/>
</dbReference>
<dbReference type="InterPro" id="IPR051487">
    <property type="entry name" value="Ser/Thr_Proteases_Immune/Dev"/>
</dbReference>
<feature type="non-terminal residue" evidence="11">
    <location>
        <position position="393"/>
    </location>
</feature>
<evidence type="ECO:0000256" key="5">
    <source>
        <dbReference type="ARBA" id="ARBA00022859"/>
    </source>
</evidence>
<dbReference type="SUPFAM" id="SSF50494">
    <property type="entry name" value="Trypsin-like serine proteases"/>
    <property type="match status" value="2"/>
</dbReference>
<dbReference type="MEROPS" id="S01.201"/>
<dbReference type="InterPro" id="IPR009003">
    <property type="entry name" value="Peptidase_S1_PA"/>
</dbReference>
<dbReference type="InParanoid" id="Q7QM61"/>
<name>Q7QM61_ANOGA</name>
<evidence type="ECO:0000256" key="3">
    <source>
        <dbReference type="ARBA" id="ARBA00022588"/>
    </source>
</evidence>
<dbReference type="VEuPathDB" id="VectorBase:AGAMI1_001338"/>
<keyword evidence="9" id="KW-0645">Protease</keyword>
<dbReference type="AlphaFoldDB" id="Q7QM61"/>
<evidence type="ECO:0000256" key="7">
    <source>
        <dbReference type="ARBA" id="ARBA00023180"/>
    </source>
</evidence>
<reference evidence="11" key="2">
    <citation type="submission" date="2002-03" db="EMBL/GenBank/DDBJ databases">
        <authorList>
            <consortium name="The Anopheles Genome Sequencing Consortium"/>
        </authorList>
    </citation>
    <scope>NUCLEOTIDE SEQUENCE</scope>
    <source>
        <strain evidence="11">PEST</strain>
    </source>
</reference>
<protein>
    <submittedName>
        <fullName evidence="11">AGAP012614-PA</fullName>
    </submittedName>
</protein>
<evidence type="ECO:0000256" key="1">
    <source>
        <dbReference type="ARBA" id="ARBA00004613"/>
    </source>
</evidence>
<reference evidence="11" key="3">
    <citation type="journal article" date="2004" name="Trends Parasitol.">
        <title>The Anopheles gambiae genome: an update.</title>
        <authorList>
            <person name="Mongin E."/>
            <person name="Louis C."/>
            <person name="Holt R.A."/>
            <person name="Birney E."/>
            <person name="Collins F.H."/>
        </authorList>
    </citation>
    <scope>NUCLEOTIDE SEQUENCE [LARGE SCALE GENOMIC DNA]</scope>
    <source>
        <strain evidence="11">PEST</strain>
    </source>
</reference>
<dbReference type="Gene3D" id="2.40.10.10">
    <property type="entry name" value="Trypsin-like serine proteases"/>
    <property type="match status" value="2"/>
</dbReference>
<dbReference type="GO" id="GO:0045087">
    <property type="term" value="P:innate immune response"/>
    <property type="evidence" value="ECO:0007669"/>
    <property type="project" value="UniProtKB-KW"/>
</dbReference>
<keyword evidence="9" id="KW-0720">Serine protease</keyword>
<sequence length="393" mass="43376">VHTGYDTKDQSNANDIALIRFTRPVNYSQTVRPICLPLSSSLRNRNHVGMPAYAAGWGKTESATASEKKLKVEMNIKSLQECAPVYQRGGILLKQTHMCAGGVRGKDTCSGDSGGPLMRQMTGSWYLIGVVSFGPQKCGTFGVPGVYTNKTGALSRGQANQKLIIYKVIVSCSDLRVISPLTLYVDQAYCEQYINEFKRLPCNSLRRTVDAVWRCSSVPCTGCSVVLCVIVDWTLSSTQKTSSLPESPHCGIQLGDRVLSGQSTQIDEFPWTALIEFQKPDGSFGFHCGGSLINDRYIVTAAHCIKSIPRDWKVQRVRLGEWDLATANDCQNEFCSDAPIDLDIEQIVVHTGYDTKDKSNANDIALIRFTRPVNYSQTVRPICLPLSSSLRNR</sequence>
<gene>
    <name evidence="11" type="ORF">AgaP_AGAP012614</name>
</gene>
<keyword evidence="7" id="KW-0325">Glycoprotein</keyword>
<evidence type="ECO:0000256" key="4">
    <source>
        <dbReference type="ARBA" id="ARBA00022729"/>
    </source>
</evidence>